<dbReference type="InterPro" id="IPR012882">
    <property type="entry name" value="Fmp46"/>
</dbReference>
<reference evidence="8" key="2">
    <citation type="submission" date="2015-01" db="EMBL/GenBank/DDBJ databases">
        <title>Evolutionary Origins and Diversification of the Mycorrhizal Mutualists.</title>
        <authorList>
            <consortium name="DOE Joint Genome Institute"/>
            <consortium name="Mycorrhizal Genomics Consortium"/>
            <person name="Kohler A."/>
            <person name="Kuo A."/>
            <person name="Nagy L.G."/>
            <person name="Floudas D."/>
            <person name="Copeland A."/>
            <person name="Barry K.W."/>
            <person name="Cichocki N."/>
            <person name="Veneault-Fourrey C."/>
            <person name="LaButti K."/>
            <person name="Lindquist E.A."/>
            <person name="Lipzen A."/>
            <person name="Lundell T."/>
            <person name="Morin E."/>
            <person name="Murat C."/>
            <person name="Riley R."/>
            <person name="Ohm R."/>
            <person name="Sun H."/>
            <person name="Tunlid A."/>
            <person name="Henrissat B."/>
            <person name="Grigoriev I.V."/>
            <person name="Hibbett D.S."/>
            <person name="Martin F."/>
        </authorList>
    </citation>
    <scope>NUCLEOTIDE SEQUENCE [LARGE SCALE GENOMIC DNA]</scope>
    <source>
        <strain evidence="8">LaAM-08-1</strain>
    </source>
</reference>
<dbReference type="EMBL" id="KN838603">
    <property type="protein sequence ID" value="KIK01671.1"/>
    <property type="molecule type" value="Genomic_DNA"/>
</dbReference>
<dbReference type="Proteomes" id="UP000054477">
    <property type="component" value="Unassembled WGS sequence"/>
</dbReference>
<keyword evidence="5" id="KW-0560">Oxidoreductase</keyword>
<dbReference type="GO" id="GO:0016491">
    <property type="term" value="F:oxidoreductase activity"/>
    <property type="evidence" value="ECO:0007669"/>
    <property type="project" value="UniProtKB-KW"/>
</dbReference>
<organism evidence="7 8">
    <name type="scientific">Laccaria amethystina LaAM-08-1</name>
    <dbReference type="NCBI Taxonomy" id="1095629"/>
    <lineage>
        <taxon>Eukaryota</taxon>
        <taxon>Fungi</taxon>
        <taxon>Dikarya</taxon>
        <taxon>Basidiomycota</taxon>
        <taxon>Agaricomycotina</taxon>
        <taxon>Agaricomycetes</taxon>
        <taxon>Agaricomycetidae</taxon>
        <taxon>Agaricales</taxon>
        <taxon>Agaricineae</taxon>
        <taxon>Hydnangiaceae</taxon>
        <taxon>Laccaria</taxon>
    </lineage>
</organism>
<evidence type="ECO:0000313" key="7">
    <source>
        <dbReference type="EMBL" id="KIK01671.1"/>
    </source>
</evidence>
<accession>A0A0C9X9J3</accession>
<reference evidence="7 8" key="1">
    <citation type="submission" date="2014-04" db="EMBL/GenBank/DDBJ databases">
        <authorList>
            <consortium name="DOE Joint Genome Institute"/>
            <person name="Kuo A."/>
            <person name="Kohler A."/>
            <person name="Nagy L.G."/>
            <person name="Floudas D."/>
            <person name="Copeland A."/>
            <person name="Barry K.W."/>
            <person name="Cichocki N."/>
            <person name="Veneault-Fourrey C."/>
            <person name="LaButti K."/>
            <person name="Lindquist E.A."/>
            <person name="Lipzen A."/>
            <person name="Lundell T."/>
            <person name="Morin E."/>
            <person name="Murat C."/>
            <person name="Sun H."/>
            <person name="Tunlid A."/>
            <person name="Henrissat B."/>
            <person name="Grigoriev I.V."/>
            <person name="Hibbett D.S."/>
            <person name="Martin F."/>
            <person name="Nordberg H.P."/>
            <person name="Cantor M.N."/>
            <person name="Hua S.X."/>
        </authorList>
    </citation>
    <scope>NUCLEOTIDE SEQUENCE [LARGE SCALE GENOMIC DNA]</scope>
    <source>
        <strain evidence="7 8">LaAM-08-1</strain>
    </source>
</reference>
<evidence type="ECO:0000256" key="3">
    <source>
        <dbReference type="ARBA" id="ARBA00009734"/>
    </source>
</evidence>
<evidence type="ECO:0000256" key="2">
    <source>
        <dbReference type="ARBA" id="ARBA00004173"/>
    </source>
</evidence>
<dbReference type="STRING" id="1095629.A0A0C9X9J3"/>
<keyword evidence="6" id="KW-0496">Mitochondrion</keyword>
<dbReference type="PANTHER" id="PTHR28071">
    <property type="entry name" value="REDOX PROTEIN FMP46, MITOCHONDRIAL-RELATED"/>
    <property type="match status" value="1"/>
</dbReference>
<dbReference type="Pfam" id="PF07955">
    <property type="entry name" value="DUF1687"/>
    <property type="match status" value="1"/>
</dbReference>
<comment type="similarity">
    <text evidence="3">Belongs to the FMP46 family.</text>
</comment>
<protein>
    <submittedName>
        <fullName evidence="7">Uncharacterized protein</fullName>
    </submittedName>
</protein>
<dbReference type="OrthoDB" id="59229at2759"/>
<dbReference type="SUPFAM" id="SSF52833">
    <property type="entry name" value="Thioredoxin-like"/>
    <property type="match status" value="1"/>
</dbReference>
<dbReference type="InterPro" id="IPR036249">
    <property type="entry name" value="Thioredoxin-like_sf"/>
</dbReference>
<dbReference type="PANTHER" id="PTHR28071:SF1">
    <property type="entry name" value="REDOX PROTEIN FMP46, MITOCHONDRIAL-RELATED"/>
    <property type="match status" value="1"/>
</dbReference>
<dbReference type="GO" id="GO:0005739">
    <property type="term" value="C:mitochondrion"/>
    <property type="evidence" value="ECO:0007669"/>
    <property type="project" value="UniProtKB-SubCell"/>
</dbReference>
<comment type="subcellular location">
    <subcellularLocation>
        <location evidence="2">Mitochondrion</location>
    </subcellularLocation>
</comment>
<dbReference type="HOGENOM" id="CLU_136347_0_0_1"/>
<evidence type="ECO:0000256" key="6">
    <source>
        <dbReference type="ARBA" id="ARBA00023128"/>
    </source>
</evidence>
<name>A0A0C9X9J3_9AGAR</name>
<gene>
    <name evidence="7" type="ORF">K443DRAFT_678210</name>
</gene>
<dbReference type="AlphaFoldDB" id="A0A0C9X9J3"/>
<evidence type="ECO:0000256" key="5">
    <source>
        <dbReference type="ARBA" id="ARBA00023002"/>
    </source>
</evidence>
<keyword evidence="4" id="KW-0809">Transit peptide</keyword>
<keyword evidence="8" id="KW-1185">Reference proteome</keyword>
<proteinExistence type="inferred from homology"/>
<comment type="function">
    <text evidence="1">Putative mitochondrial redox protein which could be involved in the reduction of small toxic molecules.</text>
</comment>
<evidence type="ECO:0000313" key="8">
    <source>
        <dbReference type="Proteomes" id="UP000054477"/>
    </source>
</evidence>
<evidence type="ECO:0000256" key="1">
    <source>
        <dbReference type="ARBA" id="ARBA00002963"/>
    </source>
</evidence>
<dbReference type="Gene3D" id="3.40.30.10">
    <property type="entry name" value="Glutaredoxin"/>
    <property type="match status" value="1"/>
</dbReference>
<sequence>MSISSHHPSSPPSIKALNILRASVSGPFPIDKPSAPPLEFNLEVIESTPTTDQLKTIMSYLPSKAASPSLVFLSTHPSATERPDTVSGIVDLGQKNPNALKWPIVVDWNDGKASVGDVEGVKGILEILRKKRDGELKDEEVDQPKGWFS</sequence>
<evidence type="ECO:0000256" key="4">
    <source>
        <dbReference type="ARBA" id="ARBA00022946"/>
    </source>
</evidence>